<keyword evidence="6 11" id="KW-0694">RNA-binding</keyword>
<dbReference type="GO" id="GO:0019843">
    <property type="term" value="F:rRNA binding"/>
    <property type="evidence" value="ECO:0007669"/>
    <property type="project" value="UniProtKB-UniRule"/>
</dbReference>
<dbReference type="SUPFAM" id="SSF56808">
    <property type="entry name" value="Ribosomal protein L1"/>
    <property type="match status" value="1"/>
</dbReference>
<dbReference type="HAMAP" id="MF_01318_B">
    <property type="entry name" value="Ribosomal_uL1_B"/>
    <property type="match status" value="1"/>
</dbReference>
<evidence type="ECO:0000256" key="5">
    <source>
        <dbReference type="ARBA" id="ARBA00022845"/>
    </source>
</evidence>
<dbReference type="InterPro" id="IPR005878">
    <property type="entry name" value="Ribosom_uL1_bac-type"/>
</dbReference>
<gene>
    <name evidence="11" type="primary">rplA</name>
    <name evidence="13" type="ORF">DJ66_1262</name>
</gene>
<dbReference type="InterPro" id="IPR002143">
    <property type="entry name" value="Ribosomal_uL1"/>
</dbReference>
<keyword evidence="7 11" id="KW-0689">Ribosomal protein</keyword>
<dbReference type="GO" id="GO:0000049">
    <property type="term" value="F:tRNA binding"/>
    <property type="evidence" value="ECO:0007669"/>
    <property type="project" value="UniProtKB-KW"/>
</dbReference>
<comment type="function">
    <text evidence="10 11">Protein L1 is also a translational repressor protein, it controls the translation of the L11 operon by binding to its mRNA.</text>
</comment>
<proteinExistence type="inferred from homology"/>
<keyword evidence="5 11" id="KW-0810">Translation regulation</keyword>
<name>A0A0F4VIN7_9HYPH</name>
<dbReference type="EMBL" id="JMTK01000005">
    <property type="protein sequence ID" value="KJZ81368.1"/>
    <property type="molecule type" value="Genomic_DNA"/>
</dbReference>
<dbReference type="Proteomes" id="UP000033731">
    <property type="component" value="Unassembled WGS sequence"/>
</dbReference>
<evidence type="ECO:0000256" key="2">
    <source>
        <dbReference type="ARBA" id="ARBA00022491"/>
    </source>
</evidence>
<evidence type="ECO:0000256" key="11">
    <source>
        <dbReference type="HAMAP-Rule" id="MF_01318"/>
    </source>
</evidence>
<evidence type="ECO:0000256" key="3">
    <source>
        <dbReference type="ARBA" id="ARBA00022555"/>
    </source>
</evidence>
<evidence type="ECO:0000256" key="6">
    <source>
        <dbReference type="ARBA" id="ARBA00022884"/>
    </source>
</evidence>
<dbReference type="GO" id="GO:0006412">
    <property type="term" value="P:translation"/>
    <property type="evidence" value="ECO:0007669"/>
    <property type="project" value="UniProtKB-UniRule"/>
</dbReference>
<dbReference type="PANTHER" id="PTHR36427">
    <property type="entry name" value="54S RIBOSOMAL PROTEIN L1, MITOCHONDRIAL"/>
    <property type="match status" value="1"/>
</dbReference>
<dbReference type="InterPro" id="IPR016095">
    <property type="entry name" value="Ribosomal_uL1_3-a/b-sand"/>
</dbReference>
<comment type="function">
    <text evidence="11">Binds directly to 23S rRNA. The L1 stalk is quite mobile in the ribosome, and is involved in E site tRNA release.</text>
</comment>
<evidence type="ECO:0000256" key="7">
    <source>
        <dbReference type="ARBA" id="ARBA00022980"/>
    </source>
</evidence>
<comment type="similarity">
    <text evidence="1 11 12">Belongs to the universal ribosomal protein uL1 family.</text>
</comment>
<dbReference type="Gene3D" id="3.30.190.20">
    <property type="match status" value="1"/>
</dbReference>
<evidence type="ECO:0000256" key="4">
    <source>
        <dbReference type="ARBA" id="ARBA00022730"/>
    </source>
</evidence>
<dbReference type="InterPro" id="IPR028364">
    <property type="entry name" value="Ribosomal_uL1/biogenesis"/>
</dbReference>
<reference evidence="13 14" key="1">
    <citation type="journal article" date="2015" name="Phytopathology">
        <title>Genomes of Candidatus Liberibacter solanacearum haplotype A from New Zealand and the USA suggest significant genome plasticity in the species.</title>
        <authorList>
            <person name="Thompson S.M."/>
            <person name="Johnson C.P."/>
            <person name="Lu A.Y."/>
            <person name="Frampton R.A."/>
            <person name="Sullivan K.L."/>
            <person name="Fiers M.W."/>
            <person name="Crowhurst R.N."/>
            <person name="Pitman A.R."/>
            <person name="Scott I."/>
            <person name="Gudmestad N.C."/>
            <person name="Smith G.R."/>
        </authorList>
    </citation>
    <scope>NUCLEOTIDE SEQUENCE [LARGE SCALE GENOMIC DNA]</scope>
    <source>
        <strain evidence="13 14">LsoNZ1</strain>
    </source>
</reference>
<dbReference type="NCBIfam" id="TIGR01169">
    <property type="entry name" value="rplA_bact"/>
    <property type="match status" value="1"/>
</dbReference>
<protein>
    <recommendedName>
        <fullName evidence="9 11">Large ribosomal subunit protein uL1</fullName>
    </recommendedName>
</protein>
<dbReference type="GO" id="GO:0006417">
    <property type="term" value="P:regulation of translation"/>
    <property type="evidence" value="ECO:0007669"/>
    <property type="project" value="UniProtKB-KW"/>
</dbReference>
<dbReference type="CDD" id="cd00403">
    <property type="entry name" value="Ribosomal_L1"/>
    <property type="match status" value="1"/>
</dbReference>
<dbReference type="PANTHER" id="PTHR36427:SF3">
    <property type="entry name" value="LARGE RIBOSOMAL SUBUNIT PROTEIN UL1M"/>
    <property type="match status" value="1"/>
</dbReference>
<evidence type="ECO:0000313" key="14">
    <source>
        <dbReference type="Proteomes" id="UP000033731"/>
    </source>
</evidence>
<evidence type="ECO:0000256" key="12">
    <source>
        <dbReference type="RuleBase" id="RU000659"/>
    </source>
</evidence>
<evidence type="ECO:0000313" key="13">
    <source>
        <dbReference type="EMBL" id="KJZ81368.1"/>
    </source>
</evidence>
<keyword evidence="8 11" id="KW-0687">Ribonucleoprotein</keyword>
<dbReference type="AlphaFoldDB" id="A0A0F4VIN7"/>
<organism evidence="13 14">
    <name type="scientific">Candidatus Liberibacter solanacearum</name>
    <dbReference type="NCBI Taxonomy" id="556287"/>
    <lineage>
        <taxon>Bacteria</taxon>
        <taxon>Pseudomonadati</taxon>
        <taxon>Pseudomonadota</taxon>
        <taxon>Alphaproteobacteria</taxon>
        <taxon>Hyphomicrobiales</taxon>
        <taxon>Rhizobiaceae</taxon>
        <taxon>Liberibacter</taxon>
    </lineage>
</organism>
<evidence type="ECO:0000256" key="9">
    <source>
        <dbReference type="ARBA" id="ARBA00035241"/>
    </source>
</evidence>
<dbReference type="FunFam" id="3.40.50.790:FF:000001">
    <property type="entry name" value="50S ribosomal protein L1"/>
    <property type="match status" value="1"/>
</dbReference>
<dbReference type="Pfam" id="PF00687">
    <property type="entry name" value="Ribosomal_L1"/>
    <property type="match status" value="1"/>
</dbReference>
<evidence type="ECO:0000256" key="8">
    <source>
        <dbReference type="ARBA" id="ARBA00023274"/>
    </source>
</evidence>
<dbReference type="PROSITE" id="PS01199">
    <property type="entry name" value="RIBOSOMAL_L1"/>
    <property type="match status" value="1"/>
</dbReference>
<comment type="caution">
    <text evidence="13">The sequence shown here is derived from an EMBL/GenBank/DDBJ whole genome shotgun (WGS) entry which is preliminary data.</text>
</comment>
<dbReference type="Gene3D" id="3.40.50.790">
    <property type="match status" value="1"/>
</dbReference>
<dbReference type="InterPro" id="IPR023673">
    <property type="entry name" value="Ribosomal_uL1_CS"/>
</dbReference>
<dbReference type="InterPro" id="IPR023674">
    <property type="entry name" value="Ribosomal_uL1-like"/>
</dbReference>
<sequence>MVSKISKRMQRISKGIDSSVLYGLSDAVDMLKERAIAKFDETIEIAMNLGVDPRHANQMVRGVVSMPNGTGVNVRVAVFAKSSEADKAREAGADIVGGEDLFEIVKGGKIEFDCCIATPDMMPLVGQLGRLLGPRGIMPNLKLGTVTTDVATTVRKYKKGAVDFRSEKAGIVHGIVGKASFDNKKIEENVLAFVSAVIKAKPPVSKGHYIKGITLSSTMGCGIKVDHSVLSV</sequence>
<dbReference type="GO" id="GO:0022625">
    <property type="term" value="C:cytosolic large ribosomal subunit"/>
    <property type="evidence" value="ECO:0007669"/>
    <property type="project" value="TreeGrafter"/>
</dbReference>
<comment type="subunit">
    <text evidence="11">Part of the 50S ribosomal subunit.</text>
</comment>
<dbReference type="PIRSF" id="PIRSF002155">
    <property type="entry name" value="Ribosomal_L1"/>
    <property type="match status" value="1"/>
</dbReference>
<keyword evidence="3 11" id="KW-0820">tRNA-binding</keyword>
<evidence type="ECO:0000256" key="10">
    <source>
        <dbReference type="ARBA" id="ARBA00059110"/>
    </source>
</evidence>
<keyword evidence="14" id="KW-1185">Reference proteome</keyword>
<accession>A0A0F4VIN7</accession>
<evidence type="ECO:0000256" key="1">
    <source>
        <dbReference type="ARBA" id="ARBA00010531"/>
    </source>
</evidence>
<dbReference type="GO" id="GO:0003735">
    <property type="term" value="F:structural constituent of ribosome"/>
    <property type="evidence" value="ECO:0007669"/>
    <property type="project" value="InterPro"/>
</dbReference>
<keyword evidence="2 11" id="KW-0678">Repressor</keyword>
<keyword evidence="4 11" id="KW-0699">rRNA-binding</keyword>
<dbReference type="PATRIC" id="fig|556287.9.peg.1279"/>